<evidence type="ECO:0000313" key="2">
    <source>
        <dbReference type="EMBL" id="OWP04151.1"/>
    </source>
</evidence>
<organism evidence="2 3">
    <name type="scientific">Diplocarpon coronariae</name>
    <dbReference type="NCBI Taxonomy" id="2795749"/>
    <lineage>
        <taxon>Eukaryota</taxon>
        <taxon>Fungi</taxon>
        <taxon>Dikarya</taxon>
        <taxon>Ascomycota</taxon>
        <taxon>Pezizomycotina</taxon>
        <taxon>Leotiomycetes</taxon>
        <taxon>Helotiales</taxon>
        <taxon>Drepanopezizaceae</taxon>
        <taxon>Diplocarpon</taxon>
    </lineage>
</organism>
<name>A0A218Z7V4_9HELO</name>
<keyword evidence="3" id="KW-1185">Reference proteome</keyword>
<reference evidence="2 3" key="1">
    <citation type="submission" date="2017-04" db="EMBL/GenBank/DDBJ databases">
        <title>Draft genome sequence of Marssonina coronaria NL1: causal agent of apple blotch.</title>
        <authorList>
            <person name="Cheng Q."/>
        </authorList>
    </citation>
    <scope>NUCLEOTIDE SEQUENCE [LARGE SCALE GENOMIC DNA]</scope>
    <source>
        <strain evidence="2 3">NL1</strain>
    </source>
</reference>
<sequence>MAAGDRIDGRVYPKYERVSCQAKPGRPPGRTRLVGAGNEAAYGGRNPELSVQSSAPQVGYSHAGEEEEEHLPAPSSERGQHPPPKTLIQIDGDVDADRSRAREGGVDMPLAV</sequence>
<dbReference type="Proteomes" id="UP000242519">
    <property type="component" value="Unassembled WGS sequence"/>
</dbReference>
<evidence type="ECO:0000313" key="3">
    <source>
        <dbReference type="Proteomes" id="UP000242519"/>
    </source>
</evidence>
<feature type="compositionally biased region" description="Basic and acidic residues" evidence="1">
    <location>
        <begin position="95"/>
        <end position="105"/>
    </location>
</feature>
<accession>A0A218Z7V4</accession>
<gene>
    <name evidence="2" type="ORF">B2J93_5972</name>
</gene>
<dbReference type="InParanoid" id="A0A218Z7V4"/>
<comment type="caution">
    <text evidence="2">The sequence shown here is derived from an EMBL/GenBank/DDBJ whole genome shotgun (WGS) entry which is preliminary data.</text>
</comment>
<proteinExistence type="predicted"/>
<dbReference type="EMBL" id="MZNU01000133">
    <property type="protein sequence ID" value="OWP04151.1"/>
    <property type="molecule type" value="Genomic_DNA"/>
</dbReference>
<dbReference type="AlphaFoldDB" id="A0A218Z7V4"/>
<protein>
    <submittedName>
        <fullName evidence="2">Uncharacterized protein</fullName>
    </submittedName>
</protein>
<feature type="region of interest" description="Disordered" evidence="1">
    <location>
        <begin position="18"/>
        <end position="112"/>
    </location>
</feature>
<evidence type="ECO:0000256" key="1">
    <source>
        <dbReference type="SAM" id="MobiDB-lite"/>
    </source>
</evidence>